<name>A0A2P5B1Y0_TREOI</name>
<keyword evidence="1" id="KW-0808">Transferase</keyword>
<keyword evidence="2" id="KW-1185">Reference proteome</keyword>
<dbReference type="STRING" id="63057.A0A2P5B1Y0"/>
<dbReference type="OrthoDB" id="1924328at2759"/>
<reference evidence="2" key="1">
    <citation type="submission" date="2016-06" db="EMBL/GenBank/DDBJ databases">
        <title>Parallel loss of symbiosis genes in relatives of nitrogen-fixing non-legume Parasponia.</title>
        <authorList>
            <person name="Van Velzen R."/>
            <person name="Holmer R."/>
            <person name="Bu F."/>
            <person name="Rutten L."/>
            <person name="Van Zeijl A."/>
            <person name="Liu W."/>
            <person name="Santuari L."/>
            <person name="Cao Q."/>
            <person name="Sharma T."/>
            <person name="Shen D."/>
            <person name="Roswanjaya Y."/>
            <person name="Wardhani T."/>
            <person name="Kalhor M.S."/>
            <person name="Jansen J."/>
            <person name="Van den Hoogen J."/>
            <person name="Gungor B."/>
            <person name="Hartog M."/>
            <person name="Hontelez J."/>
            <person name="Verver J."/>
            <person name="Yang W.-C."/>
            <person name="Schijlen E."/>
            <person name="Repin R."/>
            <person name="Schilthuizen M."/>
            <person name="Schranz E."/>
            <person name="Heidstra R."/>
            <person name="Miyata K."/>
            <person name="Fedorova E."/>
            <person name="Kohlen W."/>
            <person name="Bisseling T."/>
            <person name="Smit S."/>
            <person name="Geurts R."/>
        </authorList>
    </citation>
    <scope>NUCLEOTIDE SEQUENCE [LARGE SCALE GENOMIC DNA]</scope>
    <source>
        <strain evidence="2">cv. RG33-2</strain>
    </source>
</reference>
<accession>A0A2P5B1Y0</accession>
<gene>
    <name evidence="1" type="ORF">TorRG33x02_335110</name>
</gene>
<feature type="non-terminal residue" evidence="1">
    <location>
        <position position="1"/>
    </location>
</feature>
<comment type="caution">
    <text evidence="1">The sequence shown here is derived from an EMBL/GenBank/DDBJ whole genome shotgun (WGS) entry which is preliminary data.</text>
</comment>
<dbReference type="Proteomes" id="UP000237000">
    <property type="component" value="Unassembled WGS sequence"/>
</dbReference>
<sequence>LIHTGVGILEALLNQMFGNDRGVCEEGINLLISRKLVKLMNGDVQYRKEARKSAFIITVELAAAYKSQYSK</sequence>
<keyword evidence="1" id="KW-0418">Kinase</keyword>
<dbReference type="AlphaFoldDB" id="A0A2P5B1Y0"/>
<dbReference type="GO" id="GO:0016301">
    <property type="term" value="F:kinase activity"/>
    <property type="evidence" value="ECO:0007669"/>
    <property type="project" value="UniProtKB-KW"/>
</dbReference>
<evidence type="ECO:0000313" key="1">
    <source>
        <dbReference type="EMBL" id="PON42771.1"/>
    </source>
</evidence>
<protein>
    <submittedName>
        <fullName evidence="1">Histidine kinase-like ATPase, C-terminal domain containing protein</fullName>
    </submittedName>
</protein>
<organism evidence="1 2">
    <name type="scientific">Trema orientale</name>
    <name type="common">Charcoal tree</name>
    <name type="synonym">Celtis orientalis</name>
    <dbReference type="NCBI Taxonomy" id="63057"/>
    <lineage>
        <taxon>Eukaryota</taxon>
        <taxon>Viridiplantae</taxon>
        <taxon>Streptophyta</taxon>
        <taxon>Embryophyta</taxon>
        <taxon>Tracheophyta</taxon>
        <taxon>Spermatophyta</taxon>
        <taxon>Magnoliopsida</taxon>
        <taxon>eudicotyledons</taxon>
        <taxon>Gunneridae</taxon>
        <taxon>Pentapetalae</taxon>
        <taxon>rosids</taxon>
        <taxon>fabids</taxon>
        <taxon>Rosales</taxon>
        <taxon>Cannabaceae</taxon>
        <taxon>Trema</taxon>
    </lineage>
</organism>
<dbReference type="InParanoid" id="A0A2P5B1Y0"/>
<dbReference type="EMBL" id="JXTC01000628">
    <property type="protein sequence ID" value="PON42771.1"/>
    <property type="molecule type" value="Genomic_DNA"/>
</dbReference>
<proteinExistence type="predicted"/>
<evidence type="ECO:0000313" key="2">
    <source>
        <dbReference type="Proteomes" id="UP000237000"/>
    </source>
</evidence>